<name>A0A1M6M0T7_9CLOT</name>
<evidence type="ECO:0000313" key="2">
    <source>
        <dbReference type="Proteomes" id="UP000183952"/>
    </source>
</evidence>
<dbReference type="Gene3D" id="3.90.79.10">
    <property type="entry name" value="Nucleoside Triphosphate Pyrophosphohydrolase"/>
    <property type="match status" value="1"/>
</dbReference>
<dbReference type="STRING" id="1121331.SAMN02745248_00898"/>
<gene>
    <name evidence="1" type="ORF">SAMN02745248_00898</name>
</gene>
<organism evidence="1 2">
    <name type="scientific">Hathewaya proteolytica DSM 3090</name>
    <dbReference type="NCBI Taxonomy" id="1121331"/>
    <lineage>
        <taxon>Bacteria</taxon>
        <taxon>Bacillati</taxon>
        <taxon>Bacillota</taxon>
        <taxon>Clostridia</taxon>
        <taxon>Eubacteriales</taxon>
        <taxon>Clostridiaceae</taxon>
        <taxon>Hathewaya</taxon>
    </lineage>
</organism>
<sequence length="63" mass="7615">MTNNFKGELKSSDEGQVYWVKMSELMDLKLAEGMDKMLQVFNNDDIAEYYFYKENDQWMEMLK</sequence>
<dbReference type="Proteomes" id="UP000183952">
    <property type="component" value="Unassembled WGS sequence"/>
</dbReference>
<dbReference type="AlphaFoldDB" id="A0A1M6M0T7"/>
<proteinExistence type="predicted"/>
<reference evidence="1 2" key="1">
    <citation type="submission" date="2016-11" db="EMBL/GenBank/DDBJ databases">
        <authorList>
            <person name="Jaros S."/>
            <person name="Januszkiewicz K."/>
            <person name="Wedrychowicz H."/>
        </authorList>
    </citation>
    <scope>NUCLEOTIDE SEQUENCE [LARGE SCALE GENOMIC DNA]</scope>
    <source>
        <strain evidence="1 2">DSM 3090</strain>
    </source>
</reference>
<dbReference type="EMBL" id="FRAD01000006">
    <property type="protein sequence ID" value="SHJ77109.1"/>
    <property type="molecule type" value="Genomic_DNA"/>
</dbReference>
<evidence type="ECO:0000313" key="1">
    <source>
        <dbReference type="EMBL" id="SHJ77109.1"/>
    </source>
</evidence>
<accession>A0A1M6M0T7</accession>
<keyword evidence="2" id="KW-1185">Reference proteome</keyword>
<protein>
    <submittedName>
        <fullName evidence="1">8-oxo-dGTP diphosphatase</fullName>
    </submittedName>
</protein>